<accession>A0A1D8N7Z2</accession>
<reference evidence="1 2" key="1">
    <citation type="journal article" date="2016" name="PLoS ONE">
        <title>Sequence Assembly of Yarrowia lipolytica Strain W29/CLIB89 Shows Transposable Element Diversity.</title>
        <authorList>
            <person name="Magnan C."/>
            <person name="Yu J."/>
            <person name="Chang I."/>
            <person name="Jahn E."/>
            <person name="Kanomata Y."/>
            <person name="Wu J."/>
            <person name="Zeller M."/>
            <person name="Oakes M."/>
            <person name="Baldi P."/>
            <person name="Sandmeyer S."/>
        </authorList>
    </citation>
    <scope>NUCLEOTIDE SEQUENCE [LARGE SCALE GENOMIC DNA]</scope>
    <source>
        <strain evidence="2">CLIB89(W29)</strain>
    </source>
</reference>
<gene>
    <name evidence="1" type="ORF">YALI1_B20709g</name>
</gene>
<dbReference type="EMBL" id="CP017554">
    <property type="protein sequence ID" value="AOW01760.1"/>
    <property type="molecule type" value="Genomic_DNA"/>
</dbReference>
<dbReference type="RefSeq" id="XP_068138201.1">
    <property type="nucleotide sequence ID" value="XM_068282100.1"/>
</dbReference>
<proteinExistence type="predicted"/>
<evidence type="ECO:0000313" key="2">
    <source>
        <dbReference type="Proteomes" id="UP000182444"/>
    </source>
</evidence>
<dbReference type="AlphaFoldDB" id="A0A1D8N7Z2"/>
<protein>
    <submittedName>
        <fullName evidence="1">Uncharacterized protein</fullName>
    </submittedName>
</protein>
<sequence>MHRPHHSLISPRPMRHISCVGLVRGSVQYLQVHSTIHYVITVLPPSCMAHYLSRTPLTPHHSTDTIPCQHAYQSTVSTVPTMNFVNSDQHS</sequence>
<dbReference type="VEuPathDB" id="FungiDB:YALI1_B20709g"/>
<organism evidence="1 2">
    <name type="scientific">Yarrowia lipolytica</name>
    <name type="common">Candida lipolytica</name>
    <dbReference type="NCBI Taxonomy" id="4952"/>
    <lineage>
        <taxon>Eukaryota</taxon>
        <taxon>Fungi</taxon>
        <taxon>Dikarya</taxon>
        <taxon>Ascomycota</taxon>
        <taxon>Saccharomycotina</taxon>
        <taxon>Dipodascomycetes</taxon>
        <taxon>Dipodascales</taxon>
        <taxon>Dipodascales incertae sedis</taxon>
        <taxon>Yarrowia</taxon>
    </lineage>
</organism>
<dbReference type="Proteomes" id="UP000182444">
    <property type="component" value="Chromosome 1B"/>
</dbReference>
<evidence type="ECO:0000313" key="1">
    <source>
        <dbReference type="EMBL" id="AOW01760.1"/>
    </source>
</evidence>
<dbReference type="GeneID" id="94582749"/>
<name>A0A1D8N7Z2_YARLL</name>